<keyword evidence="5 8" id="KW-0573">Peptidoglycan synthesis</keyword>
<dbReference type="GO" id="GO:0009252">
    <property type="term" value="P:peptidoglycan biosynthetic process"/>
    <property type="evidence" value="ECO:0007669"/>
    <property type="project" value="UniProtKB-UniRule"/>
</dbReference>
<evidence type="ECO:0000313" key="9">
    <source>
        <dbReference type="EMBL" id="AKQ02280.1"/>
    </source>
</evidence>
<evidence type="ECO:0000256" key="5">
    <source>
        <dbReference type="ARBA" id="ARBA00022984"/>
    </source>
</evidence>
<keyword evidence="7 8" id="KW-0472">Membrane</keyword>
<evidence type="ECO:0000256" key="4">
    <source>
        <dbReference type="ARBA" id="ARBA00022960"/>
    </source>
</evidence>
<dbReference type="GO" id="GO:0034204">
    <property type="term" value="P:lipid translocation"/>
    <property type="evidence" value="ECO:0007669"/>
    <property type="project" value="TreeGrafter"/>
</dbReference>
<comment type="function">
    <text evidence="8">Involved in peptidoglycan biosynthesis. Transports lipid-linked peptidoglycan precursors from the inner to the outer leaflet of the cytoplasmic membrane.</text>
</comment>
<evidence type="ECO:0000256" key="1">
    <source>
        <dbReference type="ARBA" id="ARBA00004651"/>
    </source>
</evidence>
<keyword evidence="4 8" id="KW-0133">Cell shape</keyword>
<dbReference type="EMBL" id="KT006999">
    <property type="protein sequence ID" value="AKQ02280.1"/>
    <property type="molecule type" value="Genomic_DNA"/>
</dbReference>
<keyword evidence="6 8" id="KW-1133">Transmembrane helix</keyword>
<name>A0A0H4T6B1_9BACT</name>
<dbReference type="PRINTS" id="PR01806">
    <property type="entry name" value="VIRFACTRMVIN"/>
</dbReference>
<proteinExistence type="inferred from homology"/>
<sequence length="574" mass="63288">MFKKIIEKGKKVFIEPQGSVLSAASLIMLMIVGSRILGLVRQRTLAHFFTPDDLSLFFAAFRLPDLIFEVLVFGTFSSAFIPVFAKALKGGNHRAWNTASTIVNLGLTIFIIFAIVIGVAANPIYEIFTPGYSFAEREVIVKLTRILFYAQGFFVVSYVLTGVLESLRRFLVPALAPLFYNIGIILGTVLLGPKLGLMGPALGVVIGAFCHFLIQLPLAVKLGFRFRPKIEIDEDVKKIGKLAGPRLLEVSFLQVSKLAELFFSSLISRASYAYYTFGNTLQLLPVGLFGTSIAKAALPTLSSEADNTSKFKQTFLSALYQLVFLSAPVATLLIVLRVPIIRLVYGTDIFGWEATVQTGYVLSAFAVGVVFQASAALLARAFYALHDTKTPVTVSIISILSTISADFIFIKIYGFGVWGLALALTVGSIFQSVTLFYLINKKMLHSSMLTLIKPMVKLVFASFMSGAIMFFLLKIFDRSVWIKRLSFLGKIEATKTLAFERFVLDTRYTINLLILTIFVSVIGASVYLGIAYLMKSEELNVFVNLIKRTLVKHKISPIPEQEPEPISPTPGDTT</sequence>
<feature type="transmembrane region" description="Helical" evidence="8">
    <location>
        <begin position="197"/>
        <end position="220"/>
    </location>
</feature>
<evidence type="ECO:0000256" key="2">
    <source>
        <dbReference type="ARBA" id="ARBA00022475"/>
    </source>
</evidence>
<feature type="transmembrane region" description="Helical" evidence="8">
    <location>
        <begin position="105"/>
        <end position="125"/>
    </location>
</feature>
<dbReference type="GO" id="GO:0005886">
    <property type="term" value="C:plasma membrane"/>
    <property type="evidence" value="ECO:0007669"/>
    <property type="project" value="UniProtKB-SubCell"/>
</dbReference>
<dbReference type="PANTHER" id="PTHR47019">
    <property type="entry name" value="LIPID II FLIPPASE MURJ"/>
    <property type="match status" value="1"/>
</dbReference>
<dbReference type="NCBIfam" id="TIGR01695">
    <property type="entry name" value="murJ_mviN"/>
    <property type="match status" value="1"/>
</dbReference>
<feature type="transmembrane region" description="Helical" evidence="8">
    <location>
        <begin position="508"/>
        <end position="530"/>
    </location>
</feature>
<dbReference type="GO" id="GO:0008360">
    <property type="term" value="P:regulation of cell shape"/>
    <property type="evidence" value="ECO:0007669"/>
    <property type="project" value="UniProtKB-KW"/>
</dbReference>
<evidence type="ECO:0000256" key="3">
    <source>
        <dbReference type="ARBA" id="ARBA00022692"/>
    </source>
</evidence>
<evidence type="ECO:0000256" key="8">
    <source>
        <dbReference type="HAMAP-Rule" id="MF_02078"/>
    </source>
</evidence>
<dbReference type="AlphaFoldDB" id="A0A0H4T6B1"/>
<feature type="transmembrane region" description="Helical" evidence="8">
    <location>
        <begin position="66"/>
        <end position="85"/>
    </location>
</feature>
<feature type="transmembrane region" description="Helical" evidence="8">
    <location>
        <begin position="391"/>
        <end position="410"/>
    </location>
</feature>
<evidence type="ECO:0000256" key="7">
    <source>
        <dbReference type="ARBA" id="ARBA00023136"/>
    </source>
</evidence>
<organism evidence="9">
    <name type="scientific">uncultured Microgenomates bacterium Rifle_16ft_4_minimus_37633</name>
    <dbReference type="NCBI Taxonomy" id="1665114"/>
    <lineage>
        <taxon>Bacteria</taxon>
        <taxon>Candidatus Microgenomatota</taxon>
        <taxon>environmental samples</taxon>
    </lineage>
</organism>
<gene>
    <name evidence="8" type="primary">murJ</name>
</gene>
<dbReference type="GO" id="GO:0015648">
    <property type="term" value="F:lipid-linked peptidoglycan transporter activity"/>
    <property type="evidence" value="ECO:0007669"/>
    <property type="project" value="UniProtKB-UniRule"/>
</dbReference>
<dbReference type="InterPro" id="IPR004268">
    <property type="entry name" value="MurJ"/>
</dbReference>
<keyword evidence="8" id="KW-0961">Cell wall biogenesis/degradation</keyword>
<comment type="pathway">
    <text evidence="8">Cell wall biogenesis; peptidoglycan biosynthesis.</text>
</comment>
<keyword evidence="3 8" id="KW-0812">Transmembrane</keyword>
<feature type="transmembrane region" description="Helical" evidence="8">
    <location>
        <begin position="416"/>
        <end position="438"/>
    </location>
</feature>
<feature type="transmembrane region" description="Helical" evidence="8">
    <location>
        <begin position="360"/>
        <end position="379"/>
    </location>
</feature>
<dbReference type="GO" id="GO:0071555">
    <property type="term" value="P:cell wall organization"/>
    <property type="evidence" value="ECO:0007669"/>
    <property type="project" value="UniProtKB-KW"/>
</dbReference>
<reference evidence="9" key="1">
    <citation type="journal article" date="2015" name="ISME J.">
        <title>Aquifer environment selects for microbial species cohorts in sediment and groundwater.</title>
        <authorList>
            <person name="Hug L.A."/>
            <person name="Thomas B.C."/>
            <person name="Brown C.T."/>
            <person name="Frischkorn K.R."/>
            <person name="Williams K.H."/>
            <person name="Tringe S.G."/>
            <person name="Banfield J.F."/>
        </authorList>
    </citation>
    <scope>NUCLEOTIDE SEQUENCE</scope>
</reference>
<dbReference type="CDD" id="cd13123">
    <property type="entry name" value="MATE_MurJ_like"/>
    <property type="match status" value="1"/>
</dbReference>
<protein>
    <recommendedName>
        <fullName evidence="8">Probable lipid II flippase MurJ</fullName>
    </recommendedName>
</protein>
<feature type="transmembrane region" description="Helical" evidence="8">
    <location>
        <begin position="171"/>
        <end position="191"/>
    </location>
</feature>
<keyword evidence="2 8" id="KW-1003">Cell membrane</keyword>
<keyword evidence="8" id="KW-0813">Transport</keyword>
<feature type="transmembrane region" description="Helical" evidence="8">
    <location>
        <begin position="20"/>
        <end position="40"/>
    </location>
</feature>
<dbReference type="UniPathway" id="UPA00219"/>
<feature type="transmembrane region" description="Helical" evidence="8">
    <location>
        <begin position="458"/>
        <end position="476"/>
    </location>
</feature>
<feature type="transmembrane region" description="Helical" evidence="8">
    <location>
        <begin position="145"/>
        <end position="164"/>
    </location>
</feature>
<dbReference type="PANTHER" id="PTHR47019:SF1">
    <property type="entry name" value="LIPID II FLIPPASE MURJ"/>
    <property type="match status" value="1"/>
</dbReference>
<feature type="transmembrane region" description="Helical" evidence="8">
    <location>
        <begin position="318"/>
        <end position="340"/>
    </location>
</feature>
<comment type="similarity">
    <text evidence="8">Belongs to the MurJ/MviN family.</text>
</comment>
<accession>A0A0H4T6B1</accession>
<dbReference type="Pfam" id="PF03023">
    <property type="entry name" value="MurJ"/>
    <property type="match status" value="1"/>
</dbReference>
<dbReference type="InterPro" id="IPR051050">
    <property type="entry name" value="Lipid_II_flippase_MurJ/MviN"/>
</dbReference>
<comment type="subcellular location">
    <subcellularLocation>
        <location evidence="1 8">Cell membrane</location>
        <topology evidence="1 8">Multi-pass membrane protein</topology>
    </subcellularLocation>
</comment>
<dbReference type="HAMAP" id="MF_02078">
    <property type="entry name" value="MurJ_MviN"/>
    <property type="match status" value="1"/>
</dbReference>
<evidence type="ECO:0000256" key="6">
    <source>
        <dbReference type="ARBA" id="ARBA00022989"/>
    </source>
</evidence>